<reference evidence="1" key="1">
    <citation type="submission" date="2019-09" db="EMBL/GenBank/DDBJ databases">
        <title>Bird 10,000 Genomes (B10K) Project - Family phase.</title>
        <authorList>
            <person name="Zhang G."/>
        </authorList>
    </citation>
    <scope>NUCLEOTIDE SEQUENCE</scope>
    <source>
        <strain evidence="1">B10K-DU-025-06</strain>
        <tissue evidence="1">Mixed tissue sample</tissue>
    </source>
</reference>
<keyword evidence="2" id="KW-1185">Reference proteome</keyword>
<comment type="caution">
    <text evidence="1">The sequence shown here is derived from an EMBL/GenBank/DDBJ whole genome shotgun (WGS) entry which is preliminary data.</text>
</comment>
<dbReference type="PANTHER" id="PTHR22605">
    <property type="entry name" value="RZ-TYPE DOMAIN-CONTAINING PROTEIN"/>
    <property type="match status" value="1"/>
</dbReference>
<keyword evidence="1" id="KW-0436">Ligase</keyword>
<feature type="non-terminal residue" evidence="1">
    <location>
        <position position="1"/>
    </location>
</feature>
<gene>
    <name evidence="1" type="primary">Rnf213_3</name>
    <name evidence="1" type="ORF">EOLROS_R04337</name>
</gene>
<feature type="non-terminal residue" evidence="1">
    <location>
        <position position="150"/>
    </location>
</feature>
<dbReference type="PANTHER" id="PTHR22605:SF16">
    <property type="entry name" value="E3 UBIQUITIN-PROTEIN LIGASE RNF213"/>
    <property type="match status" value="1"/>
</dbReference>
<dbReference type="AlphaFoldDB" id="A0A851Y5C8"/>
<evidence type="ECO:0000313" key="1">
    <source>
        <dbReference type="EMBL" id="NXD73558.1"/>
    </source>
</evidence>
<accession>A0A851Y5C8</accession>
<evidence type="ECO:0000313" key="2">
    <source>
        <dbReference type="Proteomes" id="UP000637704"/>
    </source>
</evidence>
<proteinExistence type="predicted"/>
<dbReference type="Proteomes" id="UP000637704">
    <property type="component" value="Unassembled WGS sequence"/>
</dbReference>
<name>A0A851Y5C8_EOLRO</name>
<dbReference type="GO" id="GO:0016874">
    <property type="term" value="F:ligase activity"/>
    <property type="evidence" value="ECO:0007669"/>
    <property type="project" value="UniProtKB-KW"/>
</dbReference>
<protein>
    <submittedName>
        <fullName evidence="1">RN213 ligase</fullName>
    </submittedName>
</protein>
<dbReference type="EMBL" id="WBNI01003065">
    <property type="protein sequence ID" value="NXD73558.1"/>
    <property type="molecule type" value="Genomic_DNA"/>
</dbReference>
<dbReference type="InterPro" id="IPR031248">
    <property type="entry name" value="RNF213"/>
</dbReference>
<dbReference type="GO" id="GO:0016887">
    <property type="term" value="F:ATP hydrolysis activity"/>
    <property type="evidence" value="ECO:0007669"/>
    <property type="project" value="InterPro"/>
</dbReference>
<dbReference type="GO" id="GO:0004842">
    <property type="term" value="F:ubiquitin-protein transferase activity"/>
    <property type="evidence" value="ECO:0007669"/>
    <property type="project" value="InterPro"/>
</dbReference>
<organism evidence="1 2">
    <name type="scientific">Eolophus roseicapilla</name>
    <name type="common">Galah cockatoo</name>
    <name type="synonym">Cacatua roseicapilla</name>
    <dbReference type="NCBI Taxonomy" id="176039"/>
    <lineage>
        <taxon>Eukaryota</taxon>
        <taxon>Metazoa</taxon>
        <taxon>Chordata</taxon>
        <taxon>Craniata</taxon>
        <taxon>Vertebrata</taxon>
        <taxon>Euteleostomi</taxon>
        <taxon>Archelosauria</taxon>
        <taxon>Archosauria</taxon>
        <taxon>Dinosauria</taxon>
        <taxon>Saurischia</taxon>
        <taxon>Theropoda</taxon>
        <taxon>Coelurosauria</taxon>
        <taxon>Aves</taxon>
        <taxon>Neognathae</taxon>
        <taxon>Neoaves</taxon>
        <taxon>Telluraves</taxon>
        <taxon>Australaves</taxon>
        <taxon>Psittaciformes</taxon>
        <taxon>Cacatuidae</taxon>
        <taxon>Eolophus</taxon>
    </lineage>
</organism>
<sequence>HTKTAPLPTYDEVLVCTPNTEEEEVELIVRRAFSPDSQNQKIYCLLGADKLVYKVSKQLEYHFFRLLQSSTVLDYRFIILCNAKAQNSYVFTAFHTYKVTVPCYSKTDIQAYLSTHLKVPHGTAPAAQAFKEPYQQNVKFIYSNQAGMGR</sequence>